<dbReference type="InterPro" id="IPR050904">
    <property type="entry name" value="Adhesion/Biosynth-related"/>
</dbReference>
<organism evidence="4 5">
    <name type="scientific">Ephemerocybe angulata</name>
    <dbReference type="NCBI Taxonomy" id="980116"/>
    <lineage>
        <taxon>Eukaryota</taxon>
        <taxon>Fungi</taxon>
        <taxon>Dikarya</taxon>
        <taxon>Basidiomycota</taxon>
        <taxon>Agaricomycotina</taxon>
        <taxon>Agaricomycetes</taxon>
        <taxon>Agaricomycetidae</taxon>
        <taxon>Agaricales</taxon>
        <taxon>Agaricineae</taxon>
        <taxon>Psathyrellaceae</taxon>
        <taxon>Ephemerocybe</taxon>
    </lineage>
</organism>
<dbReference type="Proteomes" id="UP000521943">
    <property type="component" value="Unassembled WGS sequence"/>
</dbReference>
<feature type="region of interest" description="Disordered" evidence="1">
    <location>
        <begin position="312"/>
        <end position="344"/>
    </location>
</feature>
<dbReference type="InterPro" id="IPR036378">
    <property type="entry name" value="FAS1_dom_sf"/>
</dbReference>
<comment type="caution">
    <text evidence="4">The sequence shown here is derived from an EMBL/GenBank/DDBJ whole genome shotgun (WGS) entry which is preliminary data.</text>
</comment>
<dbReference type="SMART" id="SM00554">
    <property type="entry name" value="FAS1"/>
    <property type="match status" value="2"/>
</dbReference>
<feature type="compositionally biased region" description="Low complexity" evidence="1">
    <location>
        <begin position="312"/>
        <end position="326"/>
    </location>
</feature>
<evidence type="ECO:0000256" key="2">
    <source>
        <dbReference type="SAM" id="SignalP"/>
    </source>
</evidence>
<reference evidence="4 5" key="1">
    <citation type="submission" date="2020-07" db="EMBL/GenBank/DDBJ databases">
        <title>Comparative genomics of pyrophilous fungi reveals a link between fire events and developmental genes.</title>
        <authorList>
            <consortium name="DOE Joint Genome Institute"/>
            <person name="Steindorff A.S."/>
            <person name="Carver A."/>
            <person name="Calhoun S."/>
            <person name="Stillman K."/>
            <person name="Liu H."/>
            <person name="Lipzen A."/>
            <person name="Pangilinan J."/>
            <person name="Labutti K."/>
            <person name="Bruns T.D."/>
            <person name="Grigoriev I.V."/>
        </authorList>
    </citation>
    <scope>NUCLEOTIDE SEQUENCE [LARGE SCALE GENOMIC DNA]</scope>
    <source>
        <strain evidence="4 5">CBS 144469</strain>
    </source>
</reference>
<evidence type="ECO:0000313" key="5">
    <source>
        <dbReference type="Proteomes" id="UP000521943"/>
    </source>
</evidence>
<dbReference type="PANTHER" id="PTHR10900">
    <property type="entry name" value="PERIOSTIN-RELATED"/>
    <property type="match status" value="1"/>
</dbReference>
<dbReference type="AlphaFoldDB" id="A0A8H6HT82"/>
<feature type="domain" description="FAS1" evidence="3">
    <location>
        <begin position="181"/>
        <end position="309"/>
    </location>
</feature>
<keyword evidence="2" id="KW-0732">Signal</keyword>
<dbReference type="PANTHER" id="PTHR10900:SF77">
    <property type="entry name" value="FI19380P1"/>
    <property type="match status" value="1"/>
</dbReference>
<dbReference type="Pfam" id="PF02469">
    <property type="entry name" value="Fasciclin"/>
    <property type="match status" value="2"/>
</dbReference>
<dbReference type="PROSITE" id="PS50213">
    <property type="entry name" value="FAS1"/>
    <property type="match status" value="2"/>
</dbReference>
<feature type="compositionally biased region" description="Polar residues" evidence="1">
    <location>
        <begin position="327"/>
        <end position="344"/>
    </location>
</feature>
<dbReference type="SUPFAM" id="SSF82153">
    <property type="entry name" value="FAS1 domain"/>
    <property type="match status" value="2"/>
</dbReference>
<dbReference type="OrthoDB" id="286301at2759"/>
<dbReference type="EMBL" id="JACGCI010000047">
    <property type="protein sequence ID" value="KAF6751917.1"/>
    <property type="molecule type" value="Genomic_DNA"/>
</dbReference>
<sequence>MFRTQSTAALLLIASPLLCFAISIQDAINQRPELSTLGAISTRFPSVLGDLTTQGGTLLAPNNDALTQYLNDAGVADIGSISEASAREVVSYHSLPLSLRSTDLSKEGGALVDTKLLSDTFANLAGQPNVVYASAFGSTGQEQAPTDLRIFSGIGTPANVTQSDVAFDDGFMHVIDRVLNFPQPCTKTAQVAQLNTLFEALQKTNLTTTVDTTPKFTCFAPTDAAFQSAGVDVKALTTTQVADALKYHSIVGDVAYSTAVEDGKDYQTLLGVPVTVHKRDGKLFINDVAVERGNVIMSNGVAHVLSGVLSPPTTTSPATTGGSSTTKVQSTVTPNSSGTSQASNNNSAVHLAGSAIFGVLGSLFVAVTSGYLSL</sequence>
<gene>
    <name evidence="4" type="ORF">DFP72DRAFT_906485</name>
</gene>
<dbReference type="GO" id="GO:0005615">
    <property type="term" value="C:extracellular space"/>
    <property type="evidence" value="ECO:0007669"/>
    <property type="project" value="TreeGrafter"/>
</dbReference>
<evidence type="ECO:0000313" key="4">
    <source>
        <dbReference type="EMBL" id="KAF6751917.1"/>
    </source>
</evidence>
<feature type="chain" id="PRO_5034695645" evidence="2">
    <location>
        <begin position="22"/>
        <end position="374"/>
    </location>
</feature>
<evidence type="ECO:0000256" key="1">
    <source>
        <dbReference type="SAM" id="MobiDB-lite"/>
    </source>
</evidence>
<dbReference type="InterPro" id="IPR000782">
    <property type="entry name" value="FAS1_domain"/>
</dbReference>
<feature type="domain" description="FAS1" evidence="3">
    <location>
        <begin position="21"/>
        <end position="179"/>
    </location>
</feature>
<accession>A0A8H6HT82</accession>
<evidence type="ECO:0000259" key="3">
    <source>
        <dbReference type="PROSITE" id="PS50213"/>
    </source>
</evidence>
<feature type="signal peptide" evidence="2">
    <location>
        <begin position="1"/>
        <end position="21"/>
    </location>
</feature>
<proteinExistence type="predicted"/>
<protein>
    <submittedName>
        <fullName evidence="4">FAS1 domain-containing protein</fullName>
    </submittedName>
</protein>
<keyword evidence="5" id="KW-1185">Reference proteome</keyword>
<dbReference type="Gene3D" id="2.30.180.10">
    <property type="entry name" value="FAS1 domain"/>
    <property type="match status" value="2"/>
</dbReference>
<name>A0A8H6HT82_9AGAR</name>